<sequence>MGGFFANVKEDIVSLSVRTEADGTVRVCPCERSRRTYCCFAWHPISPIWMRHLLSELKVDFAEEKGNAARCRVKTEAGSEHGDKERLLCNVRRGISALLGVREEKRPERVLDCSHLSRNTTSEVKRHSSERDQQVKLGGNLITGGMEWNRGWAGASPLPYGIGWERLGWPRSHQSLPGKDKQWTPAGRPGVWPVFLPTDSL</sequence>
<evidence type="ECO:0000313" key="1">
    <source>
        <dbReference type="EMBL" id="EEN61198.1"/>
    </source>
</evidence>
<proteinExistence type="predicted"/>
<organism>
    <name type="scientific">Branchiostoma floridae</name>
    <name type="common">Florida lancelet</name>
    <name type="synonym">Amphioxus</name>
    <dbReference type="NCBI Taxonomy" id="7739"/>
    <lineage>
        <taxon>Eukaryota</taxon>
        <taxon>Metazoa</taxon>
        <taxon>Chordata</taxon>
        <taxon>Cephalochordata</taxon>
        <taxon>Leptocardii</taxon>
        <taxon>Amphioxiformes</taxon>
        <taxon>Branchiostomatidae</taxon>
        <taxon>Branchiostoma</taxon>
    </lineage>
</organism>
<dbReference type="AlphaFoldDB" id="C3YEV4"/>
<dbReference type="EMBL" id="GG666507">
    <property type="protein sequence ID" value="EEN61198.1"/>
    <property type="molecule type" value="Genomic_DNA"/>
</dbReference>
<name>C3YEV4_BRAFL</name>
<gene>
    <name evidence="1" type="ORF">BRAFLDRAFT_80870</name>
</gene>
<dbReference type="InParanoid" id="C3YEV4"/>
<reference evidence="1" key="1">
    <citation type="journal article" date="2008" name="Nature">
        <title>The amphioxus genome and the evolution of the chordate karyotype.</title>
        <authorList>
            <consortium name="US DOE Joint Genome Institute (JGI-PGF)"/>
            <person name="Putnam N.H."/>
            <person name="Butts T."/>
            <person name="Ferrier D.E.K."/>
            <person name="Furlong R.F."/>
            <person name="Hellsten U."/>
            <person name="Kawashima T."/>
            <person name="Robinson-Rechavi M."/>
            <person name="Shoguchi E."/>
            <person name="Terry A."/>
            <person name="Yu J.-K."/>
            <person name="Benito-Gutierrez E.L."/>
            <person name="Dubchak I."/>
            <person name="Garcia-Fernandez J."/>
            <person name="Gibson-Brown J.J."/>
            <person name="Grigoriev I.V."/>
            <person name="Horton A.C."/>
            <person name="de Jong P.J."/>
            <person name="Jurka J."/>
            <person name="Kapitonov V.V."/>
            <person name="Kohara Y."/>
            <person name="Kuroki Y."/>
            <person name="Lindquist E."/>
            <person name="Lucas S."/>
            <person name="Osoegawa K."/>
            <person name="Pennacchio L.A."/>
            <person name="Salamov A.A."/>
            <person name="Satou Y."/>
            <person name="Sauka-Spengler T."/>
            <person name="Schmutz J."/>
            <person name="Shin-I T."/>
            <person name="Toyoda A."/>
            <person name="Bronner-Fraser M."/>
            <person name="Fujiyama A."/>
            <person name="Holland L.Z."/>
            <person name="Holland P.W.H."/>
            <person name="Satoh N."/>
            <person name="Rokhsar D.S."/>
        </authorList>
    </citation>
    <scope>NUCLEOTIDE SEQUENCE [LARGE SCALE GENOMIC DNA]</scope>
    <source>
        <strain evidence="1">S238N-H82</strain>
        <tissue evidence="1">Testes</tissue>
    </source>
</reference>
<protein>
    <submittedName>
        <fullName evidence="1">Uncharacterized protein</fullName>
    </submittedName>
</protein>
<accession>C3YEV4</accession>